<evidence type="ECO:0000313" key="1">
    <source>
        <dbReference type="EMBL" id="ALO26321.1"/>
    </source>
</evidence>
<sequence length="38" mass="4693">MKIHKTASIDRFRKIEADKEFIFKLYSFRNFKEAELIQ</sequence>
<protein>
    <submittedName>
        <fullName evidence="1">Uncharacterized protein</fullName>
    </submittedName>
</protein>
<dbReference type="EMBL" id="CP012029">
    <property type="protein sequence ID" value="ALO26321.1"/>
    <property type="molecule type" value="Genomic_DNA"/>
</dbReference>
<dbReference type="AntiFam" id="ANF00053">
    <property type="entry name" value="Translation of DNA repeat"/>
</dbReference>
<gene>
    <name evidence="1" type="ORF">LBBP_02053</name>
</gene>
<name>A0A0S2IRN5_LEPBO</name>
<reference evidence="1 2" key="1">
    <citation type="journal article" date="2015" name="PLoS Negl. Trop. Dis.">
        <title>Distribution of Plasmids in Distinct Leptospira Pathogenic Species.</title>
        <authorList>
            <person name="Wang Y."/>
            <person name="Zhuang X."/>
            <person name="Zhong Y."/>
            <person name="Zhang C."/>
            <person name="Zhang Y."/>
            <person name="Zeng L."/>
            <person name="Zhu Y."/>
            <person name="He P."/>
            <person name="Dong K."/>
            <person name="Pal U."/>
            <person name="Guo X."/>
            <person name="Qin J."/>
        </authorList>
    </citation>
    <scope>NUCLEOTIDE SEQUENCE [LARGE SCALE GENOMIC DNA]</scope>
    <source>
        <strain evidence="1 2">56604</strain>
    </source>
</reference>
<proteinExistence type="predicted"/>
<organism evidence="1">
    <name type="scientific">Leptospira borgpetersenii serovar Ballum</name>
    <dbReference type="NCBI Taxonomy" id="280505"/>
    <lineage>
        <taxon>Bacteria</taxon>
        <taxon>Pseudomonadati</taxon>
        <taxon>Spirochaetota</taxon>
        <taxon>Spirochaetia</taxon>
        <taxon>Leptospirales</taxon>
        <taxon>Leptospiraceae</taxon>
        <taxon>Leptospira</taxon>
    </lineage>
</organism>
<evidence type="ECO:0000313" key="2">
    <source>
        <dbReference type="Proteomes" id="UP000058857"/>
    </source>
</evidence>
<dbReference type="AlphaFoldDB" id="A0A0S2IRN5"/>
<accession>A0A0S2IRN5</accession>
<dbReference type="Proteomes" id="UP000058857">
    <property type="component" value="Chromosome 1"/>
</dbReference>